<sequence>MARIKVEKKSMAAATAQQQNHQTQSNSYLHLLAPQLWNRDDLKLATELVSQLLFEPAITCKENQLALESKVTLK</sequence>
<evidence type="ECO:0000256" key="1">
    <source>
        <dbReference type="SAM" id="MobiDB-lite"/>
    </source>
</evidence>
<organism evidence="2 3">
    <name type="scientific">Jatropha curcas</name>
    <name type="common">Barbados nut</name>
    <dbReference type="NCBI Taxonomy" id="180498"/>
    <lineage>
        <taxon>Eukaryota</taxon>
        <taxon>Viridiplantae</taxon>
        <taxon>Streptophyta</taxon>
        <taxon>Embryophyta</taxon>
        <taxon>Tracheophyta</taxon>
        <taxon>Spermatophyta</taxon>
        <taxon>Magnoliopsida</taxon>
        <taxon>eudicotyledons</taxon>
        <taxon>Gunneridae</taxon>
        <taxon>Pentapetalae</taxon>
        <taxon>rosids</taxon>
        <taxon>fabids</taxon>
        <taxon>Malpighiales</taxon>
        <taxon>Euphorbiaceae</taxon>
        <taxon>Crotonoideae</taxon>
        <taxon>Jatropheae</taxon>
        <taxon>Jatropha</taxon>
    </lineage>
</organism>
<dbReference type="EMBL" id="KK914570">
    <property type="protein sequence ID" value="KDP32703.1"/>
    <property type="molecule type" value="Genomic_DNA"/>
</dbReference>
<keyword evidence="3" id="KW-1185">Reference proteome</keyword>
<evidence type="ECO:0000313" key="3">
    <source>
        <dbReference type="Proteomes" id="UP000027138"/>
    </source>
</evidence>
<dbReference type="AlphaFoldDB" id="A0A067KCK1"/>
<accession>A0A067KCK1</accession>
<gene>
    <name evidence="2" type="ORF">JCGZ_11995</name>
</gene>
<feature type="compositionally biased region" description="Basic and acidic residues" evidence="1">
    <location>
        <begin position="1"/>
        <end position="10"/>
    </location>
</feature>
<feature type="compositionally biased region" description="Low complexity" evidence="1">
    <location>
        <begin position="12"/>
        <end position="24"/>
    </location>
</feature>
<feature type="region of interest" description="Disordered" evidence="1">
    <location>
        <begin position="1"/>
        <end position="24"/>
    </location>
</feature>
<proteinExistence type="predicted"/>
<reference evidence="2 3" key="1">
    <citation type="journal article" date="2014" name="PLoS ONE">
        <title>Global Analysis of Gene Expression Profiles in Physic Nut (Jatropha curcas L.) Seedlings Exposed to Salt Stress.</title>
        <authorList>
            <person name="Zhang L."/>
            <person name="Zhang C."/>
            <person name="Wu P."/>
            <person name="Chen Y."/>
            <person name="Li M."/>
            <person name="Jiang H."/>
            <person name="Wu G."/>
        </authorList>
    </citation>
    <scope>NUCLEOTIDE SEQUENCE [LARGE SCALE GENOMIC DNA]</scope>
    <source>
        <strain evidence="3">cv. GZQX0401</strain>
        <tissue evidence="2">Young leaves</tissue>
    </source>
</reference>
<evidence type="ECO:0000313" key="2">
    <source>
        <dbReference type="EMBL" id="KDP32703.1"/>
    </source>
</evidence>
<dbReference type="Proteomes" id="UP000027138">
    <property type="component" value="Unassembled WGS sequence"/>
</dbReference>
<protein>
    <submittedName>
        <fullName evidence="2">Uncharacterized protein</fullName>
    </submittedName>
</protein>
<name>A0A067KCK1_JATCU</name>